<dbReference type="InterPro" id="IPR036890">
    <property type="entry name" value="HATPase_C_sf"/>
</dbReference>
<keyword evidence="3" id="KW-0597">Phosphoprotein</keyword>
<reference evidence="12 13" key="1">
    <citation type="submission" date="2020-07" db="EMBL/GenBank/DDBJ databases">
        <title>Sequencing the genomes of 1000 actinobacteria strains.</title>
        <authorList>
            <person name="Klenk H.-P."/>
        </authorList>
    </citation>
    <scope>NUCLEOTIDE SEQUENCE [LARGE SCALE GENOMIC DNA]</scope>
    <source>
        <strain evidence="12 13">DSM 24482</strain>
    </source>
</reference>
<keyword evidence="14" id="KW-1185">Reference proteome</keyword>
<dbReference type="SUPFAM" id="SSF55874">
    <property type="entry name" value="ATPase domain of HSP90 chaperone/DNA topoisomerase II/histidine kinase"/>
    <property type="match status" value="1"/>
</dbReference>
<keyword evidence="8" id="KW-0902">Two-component regulatory system</keyword>
<evidence type="ECO:0000256" key="7">
    <source>
        <dbReference type="ARBA" id="ARBA00022840"/>
    </source>
</evidence>
<dbReference type="Proteomes" id="UP000577956">
    <property type="component" value="Unassembled WGS sequence"/>
</dbReference>
<protein>
    <recommendedName>
        <fullName evidence="2">histidine kinase</fullName>
        <ecNumber evidence="2">2.7.13.3</ecNumber>
    </recommendedName>
</protein>
<evidence type="ECO:0000256" key="1">
    <source>
        <dbReference type="ARBA" id="ARBA00000085"/>
    </source>
</evidence>
<evidence type="ECO:0000256" key="6">
    <source>
        <dbReference type="ARBA" id="ARBA00022777"/>
    </source>
</evidence>
<comment type="caution">
    <text evidence="12">The sequence shown here is derived from an EMBL/GenBank/DDBJ whole genome shotgun (WGS) entry which is preliminary data.</text>
</comment>
<evidence type="ECO:0000313" key="11">
    <source>
        <dbReference type="EMBL" id="GIG32203.1"/>
    </source>
</evidence>
<dbReference type="EC" id="2.7.13.3" evidence="2"/>
<evidence type="ECO:0000259" key="10">
    <source>
        <dbReference type="Pfam" id="PF07730"/>
    </source>
</evidence>
<dbReference type="Gene3D" id="3.30.565.10">
    <property type="entry name" value="Histidine kinase-like ATPase, C-terminal domain"/>
    <property type="match status" value="1"/>
</dbReference>
<dbReference type="InterPro" id="IPR011712">
    <property type="entry name" value="Sig_transdc_His_kin_sub3_dim/P"/>
</dbReference>
<keyword evidence="9" id="KW-0812">Transmembrane</keyword>
<evidence type="ECO:0000313" key="14">
    <source>
        <dbReference type="Proteomes" id="UP000618382"/>
    </source>
</evidence>
<dbReference type="PANTHER" id="PTHR24421:SF10">
    <property type="entry name" value="NITRATE_NITRITE SENSOR PROTEIN NARQ"/>
    <property type="match status" value="1"/>
</dbReference>
<dbReference type="PANTHER" id="PTHR24421">
    <property type="entry name" value="NITRATE/NITRITE SENSOR PROTEIN NARX-RELATED"/>
    <property type="match status" value="1"/>
</dbReference>
<dbReference type="GO" id="GO:0000155">
    <property type="term" value="F:phosphorelay sensor kinase activity"/>
    <property type="evidence" value="ECO:0007669"/>
    <property type="project" value="InterPro"/>
</dbReference>
<comment type="catalytic activity">
    <reaction evidence="1">
        <text>ATP + protein L-histidine = ADP + protein N-phospho-L-histidine.</text>
        <dbReference type="EC" id="2.7.13.3"/>
    </reaction>
</comment>
<proteinExistence type="predicted"/>
<dbReference type="EMBL" id="JACCBK010000001">
    <property type="protein sequence ID" value="NYD87011.1"/>
    <property type="molecule type" value="Genomic_DNA"/>
</dbReference>
<accession>A0A7Y9FGP3</accession>
<dbReference type="AlphaFoldDB" id="A0A7Y9FGP3"/>
<keyword evidence="9" id="KW-0472">Membrane</keyword>
<feature type="domain" description="Signal transduction histidine kinase subgroup 3 dimerisation and phosphoacceptor" evidence="10">
    <location>
        <begin position="187"/>
        <end position="250"/>
    </location>
</feature>
<feature type="transmembrane region" description="Helical" evidence="9">
    <location>
        <begin position="47"/>
        <end position="64"/>
    </location>
</feature>
<evidence type="ECO:0000256" key="5">
    <source>
        <dbReference type="ARBA" id="ARBA00022741"/>
    </source>
</evidence>
<keyword evidence="9" id="KW-1133">Transmembrane helix</keyword>
<evidence type="ECO:0000256" key="3">
    <source>
        <dbReference type="ARBA" id="ARBA00022553"/>
    </source>
</evidence>
<gene>
    <name evidence="12" type="ORF">BKA21_002560</name>
    <name evidence="11" type="ORF">Col01nite_13620</name>
</gene>
<evidence type="ECO:0000256" key="4">
    <source>
        <dbReference type="ARBA" id="ARBA00022679"/>
    </source>
</evidence>
<evidence type="ECO:0000256" key="2">
    <source>
        <dbReference type="ARBA" id="ARBA00012438"/>
    </source>
</evidence>
<dbReference type="EMBL" id="BONN01000003">
    <property type="protein sequence ID" value="GIG32203.1"/>
    <property type="molecule type" value="Genomic_DNA"/>
</dbReference>
<reference evidence="11 14" key="2">
    <citation type="submission" date="2021-01" db="EMBL/GenBank/DDBJ databases">
        <title>Whole genome shotgun sequence of Cellulomonas oligotrophica NBRC 109435.</title>
        <authorList>
            <person name="Komaki H."/>
            <person name="Tamura T."/>
        </authorList>
    </citation>
    <scope>NUCLEOTIDE SEQUENCE [LARGE SCALE GENOMIC DNA]</scope>
    <source>
        <strain evidence="11 14">NBRC 109435</strain>
    </source>
</reference>
<dbReference type="GO" id="GO:0046983">
    <property type="term" value="F:protein dimerization activity"/>
    <property type="evidence" value="ECO:0007669"/>
    <property type="project" value="InterPro"/>
</dbReference>
<feature type="transmembrane region" description="Helical" evidence="9">
    <location>
        <begin position="70"/>
        <end position="101"/>
    </location>
</feature>
<evidence type="ECO:0000313" key="13">
    <source>
        <dbReference type="Proteomes" id="UP000577956"/>
    </source>
</evidence>
<name>A0A7Y9FGP3_9CELL</name>
<feature type="transmembrane region" description="Helical" evidence="9">
    <location>
        <begin position="22"/>
        <end position="40"/>
    </location>
</feature>
<sequence>MTDQDPPLRAPLGVRGVRGFDVTTRVVIALALAVTPVHVLQTGSGAAGWLALAVSCVGVVLVGLRPRVALVLVAGAPVLGALLGAQPLPLWTVTCFAAFLLTLRGTSGLLVAVVGVVTTTAATFFTSWTFAVETNPEVAVAPFAALAAAGAGSAMRSQRQYWSALEARARDAVASRQAAVDRSVAEERVRIARDLHDGVGHRIAVVSMHLGAAEVHLPPGADAARADVTAARGAVQQVLRETQQILHVLRVGPDDATVAPTPGHERIPQLVEAFVAAGVQVDADLPDLGRPLPPEVSAAAFRIVQEALTNAQRHGTGTVWLRVGLADAVRIEVVNVRSRRPAGTGGGHGLVGMRERAASAGGRLDARADGETFRVRAELPAVPAETEVDA</sequence>
<dbReference type="RefSeq" id="WP_140459488.1">
    <property type="nucleotide sequence ID" value="NZ_BAABFI010000008.1"/>
</dbReference>
<dbReference type="GO" id="GO:0005524">
    <property type="term" value="F:ATP binding"/>
    <property type="evidence" value="ECO:0007669"/>
    <property type="project" value="UniProtKB-KW"/>
</dbReference>
<dbReference type="Pfam" id="PF07730">
    <property type="entry name" value="HisKA_3"/>
    <property type="match status" value="1"/>
</dbReference>
<evidence type="ECO:0000256" key="9">
    <source>
        <dbReference type="SAM" id="Phobius"/>
    </source>
</evidence>
<keyword evidence="4" id="KW-0808">Transferase</keyword>
<organism evidence="12 13">
    <name type="scientific">Cellulomonas oligotrophica</name>
    <dbReference type="NCBI Taxonomy" id="931536"/>
    <lineage>
        <taxon>Bacteria</taxon>
        <taxon>Bacillati</taxon>
        <taxon>Actinomycetota</taxon>
        <taxon>Actinomycetes</taxon>
        <taxon>Micrococcales</taxon>
        <taxon>Cellulomonadaceae</taxon>
        <taxon>Cellulomonas</taxon>
    </lineage>
</organism>
<dbReference type="Proteomes" id="UP000618382">
    <property type="component" value="Unassembled WGS sequence"/>
</dbReference>
<keyword evidence="6 12" id="KW-0418">Kinase</keyword>
<dbReference type="InterPro" id="IPR050482">
    <property type="entry name" value="Sensor_HK_TwoCompSys"/>
</dbReference>
<dbReference type="Gene3D" id="1.20.5.1930">
    <property type="match status" value="1"/>
</dbReference>
<evidence type="ECO:0000313" key="12">
    <source>
        <dbReference type="EMBL" id="NYD87011.1"/>
    </source>
</evidence>
<keyword evidence="5" id="KW-0547">Nucleotide-binding</keyword>
<keyword evidence="7" id="KW-0067">ATP-binding</keyword>
<feature type="transmembrane region" description="Helical" evidence="9">
    <location>
        <begin position="108"/>
        <end position="132"/>
    </location>
</feature>
<dbReference type="GO" id="GO:0016020">
    <property type="term" value="C:membrane"/>
    <property type="evidence" value="ECO:0007669"/>
    <property type="project" value="InterPro"/>
</dbReference>
<evidence type="ECO:0000256" key="8">
    <source>
        <dbReference type="ARBA" id="ARBA00023012"/>
    </source>
</evidence>